<dbReference type="RefSeq" id="WP_073581600.1">
    <property type="nucleotide sequence ID" value="NZ_AP024897.1"/>
</dbReference>
<reference evidence="2" key="1">
    <citation type="submission" date="2016-12" db="EMBL/GenBank/DDBJ databases">
        <authorList>
            <person name="Rodrigo-Torres L."/>
            <person name="Arahal R.D."/>
            <person name="Lucena T."/>
        </authorList>
    </citation>
    <scope>NUCLEOTIDE SEQUENCE [LARGE SCALE GENOMIC DNA]</scope>
</reference>
<dbReference type="AlphaFoldDB" id="A0A1M7YU77"/>
<evidence type="ECO:0000313" key="2">
    <source>
        <dbReference type="Proteomes" id="UP000184600"/>
    </source>
</evidence>
<sequence>MMLEMLPFDPDIAQKARELILESNHKLRDKDVDAKLIYQIQSYLNNLITLHALRNQSLEDSVSGLS</sequence>
<evidence type="ECO:0000313" key="1">
    <source>
        <dbReference type="EMBL" id="SHO56046.1"/>
    </source>
</evidence>
<gene>
    <name evidence="1" type="ORF">VQ7734_01809</name>
</gene>
<dbReference type="OrthoDB" id="5879985at2"/>
<keyword evidence="2" id="KW-1185">Reference proteome</keyword>
<name>A0A1M7YU77_9VIBR</name>
<dbReference type="EMBL" id="FRFG01000019">
    <property type="protein sequence ID" value="SHO56046.1"/>
    <property type="molecule type" value="Genomic_DNA"/>
</dbReference>
<protein>
    <submittedName>
        <fullName evidence="1">Uncharacterized protein</fullName>
    </submittedName>
</protein>
<dbReference type="Proteomes" id="UP000184600">
    <property type="component" value="Unassembled WGS sequence"/>
</dbReference>
<organism evidence="1 2">
    <name type="scientific">Vibrio quintilis</name>
    <dbReference type="NCBI Taxonomy" id="1117707"/>
    <lineage>
        <taxon>Bacteria</taxon>
        <taxon>Pseudomonadati</taxon>
        <taxon>Pseudomonadota</taxon>
        <taxon>Gammaproteobacteria</taxon>
        <taxon>Vibrionales</taxon>
        <taxon>Vibrionaceae</taxon>
        <taxon>Vibrio</taxon>
    </lineage>
</organism>
<accession>A0A1M7YU77</accession>
<proteinExistence type="predicted"/>